<sequence>MTSLQSPAIDSYSASSHAIGRAVYGKGARIREPVDAMLHEDLDAPPENRHTIRRICQRLLDEHDVHASYSTVRSYVLH</sequence>
<proteinExistence type="predicted"/>
<dbReference type="OrthoDB" id="2065409at2"/>
<dbReference type="Proteomes" id="UP000323454">
    <property type="component" value="Unassembled WGS sequence"/>
</dbReference>
<evidence type="ECO:0000313" key="1">
    <source>
        <dbReference type="EMBL" id="KAA2246359.1"/>
    </source>
</evidence>
<name>A0A5B2W7Z9_9PSEU</name>
<comment type="caution">
    <text evidence="1">The sequence shown here is derived from an EMBL/GenBank/DDBJ whole genome shotgun (WGS) entry which is preliminary data.</text>
</comment>
<protein>
    <submittedName>
        <fullName evidence="1">Uncharacterized protein</fullName>
    </submittedName>
</protein>
<dbReference type="AlphaFoldDB" id="A0A5B2W7Z9"/>
<dbReference type="RefSeq" id="WP_149855269.1">
    <property type="nucleotide sequence ID" value="NZ_VUOB01000137.1"/>
</dbReference>
<reference evidence="1 2" key="1">
    <citation type="submission" date="2019-09" db="EMBL/GenBank/DDBJ databases">
        <title>Goodfellowia gen. nov., a new genus of the Pseudonocardineae related to Actinoalloteichus, containing Goodfellowia coeruleoviolacea gen. nov., comb. nov. gen. nov., comb. nov.</title>
        <authorList>
            <person name="Labeda D."/>
        </authorList>
    </citation>
    <scope>NUCLEOTIDE SEQUENCE [LARGE SCALE GENOMIC DNA]</scope>
    <source>
        <strain evidence="1 2">AN110305</strain>
    </source>
</reference>
<organism evidence="1 2">
    <name type="scientific">Solihabitans fulvus</name>
    <dbReference type="NCBI Taxonomy" id="1892852"/>
    <lineage>
        <taxon>Bacteria</taxon>
        <taxon>Bacillati</taxon>
        <taxon>Actinomycetota</taxon>
        <taxon>Actinomycetes</taxon>
        <taxon>Pseudonocardiales</taxon>
        <taxon>Pseudonocardiaceae</taxon>
        <taxon>Solihabitans</taxon>
    </lineage>
</organism>
<accession>A0A5B2W7Z9</accession>
<dbReference type="EMBL" id="VUOB01000137">
    <property type="protein sequence ID" value="KAA2246359.1"/>
    <property type="molecule type" value="Genomic_DNA"/>
</dbReference>
<gene>
    <name evidence="1" type="ORF">F0L68_40730</name>
</gene>
<keyword evidence="2" id="KW-1185">Reference proteome</keyword>
<reference evidence="1 2" key="2">
    <citation type="submission" date="2019-09" db="EMBL/GenBank/DDBJ databases">
        <authorList>
            <person name="Jin C."/>
        </authorList>
    </citation>
    <scope>NUCLEOTIDE SEQUENCE [LARGE SCALE GENOMIC DNA]</scope>
    <source>
        <strain evidence="1 2">AN110305</strain>
    </source>
</reference>
<evidence type="ECO:0000313" key="2">
    <source>
        <dbReference type="Proteomes" id="UP000323454"/>
    </source>
</evidence>